<dbReference type="AlphaFoldDB" id="A0A1A9VLH8"/>
<organism evidence="2 3">
    <name type="scientific">Glossina austeni</name>
    <name type="common">Savannah tsetse fly</name>
    <dbReference type="NCBI Taxonomy" id="7395"/>
    <lineage>
        <taxon>Eukaryota</taxon>
        <taxon>Metazoa</taxon>
        <taxon>Ecdysozoa</taxon>
        <taxon>Arthropoda</taxon>
        <taxon>Hexapoda</taxon>
        <taxon>Insecta</taxon>
        <taxon>Pterygota</taxon>
        <taxon>Neoptera</taxon>
        <taxon>Endopterygota</taxon>
        <taxon>Diptera</taxon>
        <taxon>Brachycera</taxon>
        <taxon>Muscomorpha</taxon>
        <taxon>Hippoboscoidea</taxon>
        <taxon>Glossinidae</taxon>
        <taxon>Glossina</taxon>
    </lineage>
</organism>
<accession>A0A1A9VLH8</accession>
<evidence type="ECO:0000256" key="1">
    <source>
        <dbReference type="SAM" id="Phobius"/>
    </source>
</evidence>
<keyword evidence="3" id="KW-1185">Reference proteome</keyword>
<dbReference type="Proteomes" id="UP000078200">
    <property type="component" value="Unassembled WGS sequence"/>
</dbReference>
<sequence length="110" mass="12748">MQKSAVLWLLGLFVFHFFLTDPITIHTLTMIVLLIQSVLVQMRMRGCAGKEGLNEFLLRLYAFFRRLTYTEDEPHYGDISQFHEGTRMVAFKNMLIIGTRLYIGLSMAVT</sequence>
<keyword evidence="1" id="KW-0812">Transmembrane</keyword>
<reference evidence="2" key="1">
    <citation type="submission" date="2020-05" db="UniProtKB">
        <authorList>
            <consortium name="EnsemblMetazoa"/>
        </authorList>
    </citation>
    <scope>IDENTIFICATION</scope>
    <source>
        <strain evidence="2">TTRI</strain>
    </source>
</reference>
<evidence type="ECO:0000313" key="2">
    <source>
        <dbReference type="EnsemblMetazoa" id="GAUT040736-PA"/>
    </source>
</evidence>
<proteinExistence type="predicted"/>
<dbReference type="EnsemblMetazoa" id="GAUT040736-RA">
    <property type="protein sequence ID" value="GAUT040736-PA"/>
    <property type="gene ID" value="GAUT040736"/>
</dbReference>
<dbReference type="VEuPathDB" id="VectorBase:GAUT040736"/>
<protein>
    <submittedName>
        <fullName evidence="2">Uncharacterized protein</fullName>
    </submittedName>
</protein>
<keyword evidence="1" id="KW-1133">Transmembrane helix</keyword>
<name>A0A1A9VLH8_GLOAU</name>
<keyword evidence="1" id="KW-0472">Membrane</keyword>
<feature type="transmembrane region" description="Helical" evidence="1">
    <location>
        <begin position="6"/>
        <end position="35"/>
    </location>
</feature>
<evidence type="ECO:0000313" key="3">
    <source>
        <dbReference type="Proteomes" id="UP000078200"/>
    </source>
</evidence>